<keyword evidence="4 5" id="KW-0472">Membrane</keyword>
<proteinExistence type="predicted"/>
<feature type="transmembrane region" description="Helical" evidence="5">
    <location>
        <begin position="206"/>
        <end position="226"/>
    </location>
</feature>
<dbReference type="InterPro" id="IPR011701">
    <property type="entry name" value="MFS"/>
</dbReference>
<feature type="transmembrane region" description="Helical" evidence="5">
    <location>
        <begin position="178"/>
        <end position="200"/>
    </location>
</feature>
<keyword evidence="2 5" id="KW-0812">Transmembrane</keyword>
<evidence type="ECO:0000313" key="7">
    <source>
        <dbReference type="EMBL" id="CEJ93575.1"/>
    </source>
</evidence>
<dbReference type="PANTHER" id="PTHR23502:SF50">
    <property type="entry name" value="TRANSPORTER, PUTATIVE (AFU_ORTHOLOGUE AFUA_5G00430)-RELATED"/>
    <property type="match status" value="1"/>
</dbReference>
<feature type="transmembrane region" description="Helical" evidence="5">
    <location>
        <begin position="51"/>
        <end position="73"/>
    </location>
</feature>
<comment type="subcellular location">
    <subcellularLocation>
        <location evidence="1">Membrane</location>
        <topology evidence="1">Multi-pass membrane protein</topology>
    </subcellularLocation>
</comment>
<dbReference type="PROSITE" id="PS50850">
    <property type="entry name" value="MFS"/>
    <property type="match status" value="1"/>
</dbReference>
<dbReference type="GO" id="GO:0022857">
    <property type="term" value="F:transmembrane transporter activity"/>
    <property type="evidence" value="ECO:0007669"/>
    <property type="project" value="InterPro"/>
</dbReference>
<dbReference type="Gene3D" id="1.20.1250.20">
    <property type="entry name" value="MFS general substrate transporter like domains"/>
    <property type="match status" value="1"/>
</dbReference>
<feature type="transmembrane region" description="Helical" evidence="5">
    <location>
        <begin position="466"/>
        <end position="488"/>
    </location>
</feature>
<feature type="transmembrane region" description="Helical" evidence="5">
    <location>
        <begin position="354"/>
        <end position="380"/>
    </location>
</feature>
<dbReference type="HOGENOM" id="CLU_008455_13_3_1"/>
<gene>
    <name evidence="7" type="ORF">VHEMI09153</name>
</gene>
<evidence type="ECO:0000259" key="6">
    <source>
        <dbReference type="PROSITE" id="PS50850"/>
    </source>
</evidence>
<dbReference type="InterPro" id="IPR036259">
    <property type="entry name" value="MFS_trans_sf"/>
</dbReference>
<dbReference type="EMBL" id="CDHN01000005">
    <property type="protein sequence ID" value="CEJ93575.1"/>
    <property type="molecule type" value="Genomic_DNA"/>
</dbReference>
<dbReference type="Pfam" id="PF07690">
    <property type="entry name" value="MFS_1"/>
    <property type="match status" value="1"/>
</dbReference>
<dbReference type="SUPFAM" id="SSF103473">
    <property type="entry name" value="MFS general substrate transporter"/>
    <property type="match status" value="1"/>
</dbReference>
<evidence type="ECO:0000256" key="4">
    <source>
        <dbReference type="ARBA" id="ARBA00023136"/>
    </source>
</evidence>
<feature type="transmembrane region" description="Helical" evidence="5">
    <location>
        <begin position="494"/>
        <end position="518"/>
    </location>
</feature>
<sequence>MATDSSTHDQHPPGTLLLEDLQHGSGRVLLHPIPTTDPNDPLNWSAMRKGFSLGLVLLYVILTFVQLDIGVIAFGQYQSELGFDINTLNNGQAMGFAGLGLSSIVFIPLMNKYGRRPVYIASLVLQVAACVWLALTNTTPDMLLSNLLAGLGGGICETIVQMTIADIFFVHQHAAMNAYYLFCTVVGSNLGPVAAGYVIESQGWRWIWWWCVILIGVNLVLVVFLFEESKYTPLLQGESLANQLSHGDDKDEKDATLYVEKKDGIDADDALQRSITSNRGYIDESIPMNSYRKRMALITPTDESVFLNIHDPFVLLVTFPAVAFTALTFGTLLAVFALIASVQATYLFLPPYNFTAVGVGLINLAGFVAAIPAAFIGGWLDDWLIVRLSKRNGGLYEPEMRLWLSLPCIILTPASVLMTGLGFTYGVGWPLIAVASGVFSFSMSVSGGIALSYTMDCYHAIVGSSMVGIIFMRNVFAVVILFALTPWITAMGLLNVHIIVAAIMFAVQLLAVPFLIWGKRFRVAVAKRYLERAQRQTSKRN</sequence>
<evidence type="ECO:0000256" key="5">
    <source>
        <dbReference type="SAM" id="Phobius"/>
    </source>
</evidence>
<dbReference type="GO" id="GO:0005886">
    <property type="term" value="C:plasma membrane"/>
    <property type="evidence" value="ECO:0007669"/>
    <property type="project" value="TreeGrafter"/>
</dbReference>
<protein>
    <submittedName>
        <fullName evidence="7">Putative Major facilitator superfamily transporter</fullName>
    </submittedName>
</protein>
<evidence type="ECO:0000256" key="2">
    <source>
        <dbReference type="ARBA" id="ARBA00022692"/>
    </source>
</evidence>
<feature type="transmembrane region" description="Helical" evidence="5">
    <location>
        <begin position="431"/>
        <end position="454"/>
    </location>
</feature>
<feature type="transmembrane region" description="Helical" evidence="5">
    <location>
        <begin position="401"/>
        <end position="425"/>
    </location>
</feature>
<evidence type="ECO:0000256" key="1">
    <source>
        <dbReference type="ARBA" id="ARBA00004141"/>
    </source>
</evidence>
<keyword evidence="3 5" id="KW-1133">Transmembrane helix</keyword>
<dbReference type="PANTHER" id="PTHR23502">
    <property type="entry name" value="MAJOR FACILITATOR SUPERFAMILY"/>
    <property type="match status" value="1"/>
</dbReference>
<feature type="transmembrane region" description="Helical" evidence="5">
    <location>
        <begin position="93"/>
        <end position="111"/>
    </location>
</feature>
<keyword evidence="8" id="KW-1185">Reference proteome</keyword>
<organism evidence="7 8">
    <name type="scientific">[Torrubiella] hemipterigena</name>
    <dbReference type="NCBI Taxonomy" id="1531966"/>
    <lineage>
        <taxon>Eukaryota</taxon>
        <taxon>Fungi</taxon>
        <taxon>Dikarya</taxon>
        <taxon>Ascomycota</taxon>
        <taxon>Pezizomycotina</taxon>
        <taxon>Sordariomycetes</taxon>
        <taxon>Hypocreomycetidae</taxon>
        <taxon>Hypocreales</taxon>
        <taxon>Clavicipitaceae</taxon>
        <taxon>Clavicipitaceae incertae sedis</taxon>
        <taxon>'Torrubiella' clade</taxon>
    </lineage>
</organism>
<reference evidence="7 8" key="1">
    <citation type="journal article" date="2015" name="Genome Announc.">
        <title>Draft Genome Sequence and Gene Annotation of the Entomopathogenic Fungus Verticillium hemipterigenum.</title>
        <authorList>
            <person name="Horn F."/>
            <person name="Habel A."/>
            <person name="Scharf D.H."/>
            <person name="Dworschak J."/>
            <person name="Brakhage A.A."/>
            <person name="Guthke R."/>
            <person name="Hertweck C."/>
            <person name="Linde J."/>
        </authorList>
    </citation>
    <scope>NUCLEOTIDE SEQUENCE [LARGE SCALE GENOMIC DNA]</scope>
</reference>
<name>A0A0A1TPI2_9HYPO</name>
<dbReference type="OrthoDB" id="5215911at2759"/>
<feature type="transmembrane region" description="Helical" evidence="5">
    <location>
        <begin position="147"/>
        <end position="171"/>
    </location>
</feature>
<feature type="transmembrane region" description="Helical" evidence="5">
    <location>
        <begin position="118"/>
        <end position="135"/>
    </location>
</feature>
<feature type="domain" description="Major facilitator superfamily (MFS) profile" evidence="6">
    <location>
        <begin position="52"/>
        <end position="520"/>
    </location>
</feature>
<evidence type="ECO:0000256" key="3">
    <source>
        <dbReference type="ARBA" id="ARBA00022989"/>
    </source>
</evidence>
<dbReference type="AlphaFoldDB" id="A0A0A1TPI2"/>
<dbReference type="Proteomes" id="UP000039046">
    <property type="component" value="Unassembled WGS sequence"/>
</dbReference>
<accession>A0A0A1TPI2</accession>
<dbReference type="InterPro" id="IPR020846">
    <property type="entry name" value="MFS_dom"/>
</dbReference>
<feature type="transmembrane region" description="Helical" evidence="5">
    <location>
        <begin position="313"/>
        <end position="342"/>
    </location>
</feature>
<dbReference type="STRING" id="1531966.A0A0A1TPI2"/>
<evidence type="ECO:0000313" key="8">
    <source>
        <dbReference type="Proteomes" id="UP000039046"/>
    </source>
</evidence>